<feature type="region of interest" description="Disordered" evidence="1">
    <location>
        <begin position="1236"/>
        <end position="1257"/>
    </location>
</feature>
<feature type="compositionally biased region" description="Polar residues" evidence="1">
    <location>
        <begin position="550"/>
        <end position="560"/>
    </location>
</feature>
<proteinExistence type="predicted"/>
<feature type="compositionally biased region" description="Polar residues" evidence="1">
    <location>
        <begin position="140"/>
        <end position="159"/>
    </location>
</feature>
<feature type="compositionally biased region" description="Basic and acidic residues" evidence="1">
    <location>
        <begin position="444"/>
        <end position="454"/>
    </location>
</feature>
<feature type="compositionally biased region" description="Low complexity" evidence="1">
    <location>
        <begin position="206"/>
        <end position="224"/>
    </location>
</feature>
<feature type="region of interest" description="Disordered" evidence="1">
    <location>
        <begin position="1299"/>
        <end position="1339"/>
    </location>
</feature>
<dbReference type="EMBL" id="JANBOI010000087">
    <property type="protein sequence ID" value="KAJ1734221.1"/>
    <property type="molecule type" value="Genomic_DNA"/>
</dbReference>
<name>A0A9W8CYC7_9FUNG</name>
<feature type="compositionally biased region" description="Polar residues" evidence="1">
    <location>
        <begin position="767"/>
        <end position="777"/>
    </location>
</feature>
<feature type="region of interest" description="Disordered" evidence="1">
    <location>
        <begin position="1363"/>
        <end position="1382"/>
    </location>
</feature>
<feature type="region of interest" description="Disordered" evidence="1">
    <location>
        <begin position="1"/>
        <end position="229"/>
    </location>
</feature>
<feature type="compositionally biased region" description="Polar residues" evidence="1">
    <location>
        <begin position="2217"/>
        <end position="2231"/>
    </location>
</feature>
<sequence>MLAAPDGAARGGWDSDSGGRPFSPGLRAMRRLGRSVSRSTKRLLLPGRSGRAPRDEPHGPTTPGSASAAAPGTHGAGSPRVAGNGYLAYEFGDGDGGGDGDDDGDDDGDGDGEPRRRGPPLPSGIHRRSVSFDNLVVLADTQSRRSTQPSAGTPRSPTSLGLPLSPALAWSRNSNSDSLWPESPSATRKRWAADPPPSASTRDSVATAGKVAAKAAGAVNADTNSGNEDSLRLAYPDASMRRRWLAGLAHPLSTTIDTTEPHAQAPPADMHDRAAAINVPEAQIRFEDTATRGGGAARSAGGMRWRARYHERESFSGPVHLDAGANLTDSQNSAPSTSDPFQSRHAWQGEGVPGGPAQHSAPGERVRPHTSTELRRVARRPSAQQTSGGGSSSGGSGSGGSGGGGGSPAHHQQQQRRASHGDRAEIVPSAPIASGLFRRSSARAQERPAREPSQKLRGIARAIGNISRKLTRIRSNRSASQPATPNEVRQSILGSARRNRVPVPDGAGGELYQFFVNPEDPVSDPEEPRSDSPIVYNLSSGRSKHRRSPTFPSQSFSQLRSAAVAEPRAPATREAGGRAADQAAQAIHPGSLGLLASNAGSPSNTGSLSIVQSAEYLTPEEQASGSTDGQRQFTTASQRSLENVASAQPADTVAFVPPQGARTHQRSRSDCTEPAPGHTRDPLPRVTNQGHDGSLSALVQEKLTSDFGRNVRVSTRLAMSGDVRTESSYGTFIRFHNSGELNGISISGAGLRPPGTRASRDGHEEASTVSRVTSSVNPPILSPIAHSKGDDYTAVCMVPASTCGSGTEPDPEPEPLNRYMRNQDSIRRFVDEMRAARAGSDQRRSEAEELRRVQHSQQAGLDAALYIIERQRREEAGAGPQHQPELQQGRDVPTQSTASAGSLVHTSATVSTFGHADSCIAISRITIGRITIGCPDAECLGGAAEERVHFGAGGLMKRSQSLSHFAQSRPVGAANGGGARYIRRRTRNDVELGSPCAQQASQPRGRPGFLAGVLSIFTGGHDRRKSSGAVEANGHGAGQRKLARRPPRLSEAPTRAGAAVDIVDAAAGHSASAPLSNNRSDEPAGPLPTEAQVSTAKCAAGAPSASSQLQISLCASASLDSAGDDSLDSDNANEVVLSELGSSEASGIFVSMGLVASNVGSSRSIGRERQTRAAASSVPDRRGSSGNSSYLTQPSQTGAPAAPLTALRRDEESIGSDNDSDHWRDSAVTGLMAHVSASTPAKQTATTPEPAPVAADQPFVDNNVRNRAHGLGLYGNASAFRPHGAGRGRTSSVALDTITARSRGRAERSATRHSERVPRSLHNSRGASGAPSSDGSFADMIASADPEHIRHYRLLGLPGLESPTYTPMSGATSPTPPSTGGRRRLEEAVLFGGLGVRPMSAALSTPYDSPASEAETGRTQILGFSTTNLNDDGSPDAKCVRPSARPEIMDVRGIGWDGSSKELAVAIHAGASAAAKYSSHDSFDSSEAGAAQVLAAMSGLSITGAQALGSADVQNSGGAAAHDPQHLAMLVQRSPDPRTLIYDAGSQFGTMHSRKAATGPPRTAEAITGNDADLPEARSPAGQGGKMREVIGAGASCQADRSMAWSPPSNSAAHRVADGLREPLELHLLVAATESEAVARASIQATPSASPAVAAQVVQGSAASNAVPAAAAGATQSESGCAQSQARLSFQSYVAQQRLALRTAGSGQEQREFRVSLLGRKVPAHGNRTRSWSLPEPRPALQALAVNRRPSVGAGEDLEDAALFSHLLGDGAALTSPDVKVARRQSGALPAGQAPALAFDPATDTGDDGVPDSVLRAYVAGDITAIERFFEHIMRLTAPSSVYGSEASEDGDWSFGIEGPPPEILAQRAAAAAAARQHLGDASRELPDMIDVSAGASHAIESGADLQDTPEPTPSGNDGRGPEAVAAEDPAEIAVDAPAETPVAPGPGSISEPVPASTKAGRRIAVPRSRLSQVKPQGRRSSRAASPPPAASSTPAAAANDHAVLVAEADGPSVAELAEAAADAAAAAALAVDLCVYVEEAASPAVDSATCISPGRGRSHNIRCQASYAGRRLPLPADHSGLKGRDKQLLMARLRVLETMVQKSAIASSRPQPPPVLRQSRLTEDTRSVELGHSTAGELNYDRIRRELDSYSAAGGAAPTARRPAAAADNRVEVLRRLRRGSQARTRVPFRAGILDRAAVSLGSSTPDETGQGPERQWSSQMAEPPTSTSIPGEARDAVLPSNAAAMEYSVGSGRSIHVDIVDEASISESSVADITVLRQAVRLAATDRFRRTTKLLAL</sequence>
<dbReference type="Proteomes" id="UP001143981">
    <property type="component" value="Unassembled WGS sequence"/>
</dbReference>
<feature type="compositionally biased region" description="Low complexity" evidence="1">
    <location>
        <begin position="1244"/>
        <end position="1255"/>
    </location>
</feature>
<feature type="region of interest" description="Disordered" evidence="1">
    <location>
        <begin position="836"/>
        <end position="855"/>
    </location>
</feature>
<feature type="region of interest" description="Disordered" evidence="1">
    <location>
        <begin position="1552"/>
        <end position="1586"/>
    </location>
</feature>
<feature type="region of interest" description="Disordered" evidence="1">
    <location>
        <begin position="874"/>
        <end position="900"/>
    </location>
</feature>
<accession>A0A9W8CYC7</accession>
<feature type="region of interest" description="Disordered" evidence="1">
    <location>
        <begin position="1160"/>
        <end position="1203"/>
    </location>
</feature>
<gene>
    <name evidence="2" type="ORF">LPJ61_001190</name>
</gene>
<feature type="compositionally biased region" description="Polar residues" evidence="1">
    <location>
        <begin position="327"/>
        <end position="341"/>
    </location>
</feature>
<feature type="compositionally biased region" description="Acidic residues" evidence="1">
    <location>
        <begin position="92"/>
        <end position="111"/>
    </location>
</feature>
<evidence type="ECO:0000313" key="2">
    <source>
        <dbReference type="EMBL" id="KAJ1734221.1"/>
    </source>
</evidence>
<feature type="compositionally biased region" description="Polar residues" evidence="1">
    <location>
        <begin position="1184"/>
        <end position="1198"/>
    </location>
</feature>
<feature type="region of interest" description="Disordered" evidence="1">
    <location>
        <begin position="1939"/>
        <end position="1998"/>
    </location>
</feature>
<feature type="compositionally biased region" description="Polar residues" evidence="1">
    <location>
        <begin position="1363"/>
        <end position="1373"/>
    </location>
</feature>
<feature type="region of interest" description="Disordered" evidence="1">
    <location>
        <begin position="1901"/>
        <end position="1927"/>
    </location>
</feature>
<evidence type="ECO:0000313" key="3">
    <source>
        <dbReference type="Proteomes" id="UP001143981"/>
    </source>
</evidence>
<feature type="compositionally biased region" description="Polar residues" evidence="1">
    <location>
        <begin position="621"/>
        <end position="646"/>
    </location>
</feature>
<feature type="compositionally biased region" description="Polar residues" evidence="1">
    <location>
        <begin position="476"/>
        <end position="493"/>
    </location>
</feature>
<evidence type="ECO:0000256" key="1">
    <source>
        <dbReference type="SAM" id="MobiDB-lite"/>
    </source>
</evidence>
<feature type="compositionally biased region" description="Gly residues" evidence="1">
    <location>
        <begin position="387"/>
        <end position="407"/>
    </location>
</feature>
<feature type="compositionally biased region" description="Low complexity" evidence="1">
    <location>
        <begin position="59"/>
        <end position="79"/>
    </location>
</feature>
<keyword evidence="3" id="KW-1185">Reference proteome</keyword>
<feature type="compositionally biased region" description="Basic and acidic residues" evidence="1">
    <location>
        <begin position="362"/>
        <end position="376"/>
    </location>
</feature>
<feature type="compositionally biased region" description="Basic and acidic residues" evidence="1">
    <location>
        <begin position="1304"/>
        <end position="1318"/>
    </location>
</feature>
<dbReference type="OrthoDB" id="5597868at2759"/>
<comment type="caution">
    <text evidence="2">The sequence shown here is derived from an EMBL/GenBank/DDBJ whole genome shotgun (WGS) entry which is preliminary data.</text>
</comment>
<feature type="region of interest" description="Disordered" evidence="1">
    <location>
        <begin position="2201"/>
        <end position="2235"/>
    </location>
</feature>
<protein>
    <submittedName>
        <fullName evidence="2">Uncharacterized protein</fullName>
    </submittedName>
</protein>
<organism evidence="2 3">
    <name type="scientific">Coemansia biformis</name>
    <dbReference type="NCBI Taxonomy" id="1286918"/>
    <lineage>
        <taxon>Eukaryota</taxon>
        <taxon>Fungi</taxon>
        <taxon>Fungi incertae sedis</taxon>
        <taxon>Zoopagomycota</taxon>
        <taxon>Kickxellomycotina</taxon>
        <taxon>Kickxellomycetes</taxon>
        <taxon>Kickxellales</taxon>
        <taxon>Kickxellaceae</taxon>
        <taxon>Coemansia</taxon>
    </lineage>
</organism>
<feature type="region of interest" description="Disordered" evidence="1">
    <location>
        <begin position="746"/>
        <end position="777"/>
    </location>
</feature>
<feature type="region of interest" description="Disordered" evidence="1">
    <location>
        <begin position="620"/>
        <end position="691"/>
    </location>
</feature>
<feature type="region of interest" description="Disordered" evidence="1">
    <location>
        <begin position="318"/>
        <end position="457"/>
    </location>
</feature>
<feature type="region of interest" description="Disordered" evidence="1">
    <location>
        <begin position="473"/>
        <end position="583"/>
    </location>
</feature>
<feature type="region of interest" description="Disordered" evidence="1">
    <location>
        <begin position="1070"/>
        <end position="1092"/>
    </location>
</feature>
<feature type="compositionally biased region" description="Basic and acidic residues" evidence="1">
    <location>
        <begin position="836"/>
        <end position="852"/>
    </location>
</feature>
<reference evidence="2" key="1">
    <citation type="submission" date="2022-07" db="EMBL/GenBank/DDBJ databases">
        <title>Phylogenomic reconstructions and comparative analyses of Kickxellomycotina fungi.</title>
        <authorList>
            <person name="Reynolds N.K."/>
            <person name="Stajich J.E."/>
            <person name="Barry K."/>
            <person name="Grigoriev I.V."/>
            <person name="Crous P."/>
            <person name="Smith M.E."/>
        </authorList>
    </citation>
    <scope>NUCLEOTIDE SEQUENCE</scope>
    <source>
        <strain evidence="2">BCRC 34381</strain>
    </source>
</reference>
<feature type="compositionally biased region" description="Polar residues" evidence="1">
    <location>
        <begin position="1321"/>
        <end position="1335"/>
    </location>
</feature>
<feature type="region of interest" description="Disordered" evidence="1">
    <location>
        <begin position="1022"/>
        <end position="1055"/>
    </location>
</feature>